<evidence type="ECO:0000256" key="2">
    <source>
        <dbReference type="ARBA" id="ARBA00008894"/>
    </source>
</evidence>
<dbReference type="OrthoDB" id="1938824at2759"/>
<dbReference type="GO" id="GO:0005634">
    <property type="term" value="C:nucleus"/>
    <property type="evidence" value="ECO:0007669"/>
    <property type="project" value="UniProtKB-SubCell"/>
</dbReference>
<dbReference type="SMART" id="SM00774">
    <property type="entry name" value="WRKY"/>
    <property type="match status" value="1"/>
</dbReference>
<dbReference type="InterPro" id="IPR057135">
    <property type="entry name" value="At4g27190-like_LRR"/>
</dbReference>
<accession>A0A8T0CS04</accession>
<dbReference type="InterPro" id="IPR002182">
    <property type="entry name" value="NB-ARC"/>
</dbReference>
<dbReference type="PANTHER" id="PTHR33463:SF179">
    <property type="entry name" value="NB-ARC DOMAIN-CONTAINING PROTEIN"/>
    <property type="match status" value="1"/>
</dbReference>
<dbReference type="InterPro" id="IPR003657">
    <property type="entry name" value="WRKY_dom"/>
</dbReference>
<keyword evidence="14" id="KW-1185">Reference proteome</keyword>
<evidence type="ECO:0000256" key="5">
    <source>
        <dbReference type="ARBA" id="ARBA00022821"/>
    </source>
</evidence>
<evidence type="ECO:0000256" key="7">
    <source>
        <dbReference type="ARBA" id="ARBA00023125"/>
    </source>
</evidence>
<keyword evidence="9" id="KW-0539">Nucleus</keyword>
<keyword evidence="3" id="KW-0433">Leucine-rich repeat</keyword>
<dbReference type="SUPFAM" id="SSF52058">
    <property type="entry name" value="L domain-like"/>
    <property type="match status" value="1"/>
</dbReference>
<dbReference type="InterPro" id="IPR003591">
    <property type="entry name" value="Leu-rich_rpt_typical-subtyp"/>
</dbReference>
<dbReference type="SMART" id="SM00369">
    <property type="entry name" value="LRR_TYP"/>
    <property type="match status" value="2"/>
</dbReference>
<dbReference type="GO" id="GO:0043565">
    <property type="term" value="F:sequence-specific DNA binding"/>
    <property type="evidence" value="ECO:0007669"/>
    <property type="project" value="InterPro"/>
</dbReference>
<keyword evidence="4" id="KW-0677">Repeat</keyword>
<comment type="similarity">
    <text evidence="10">Belongs to the WRKY group III family.</text>
</comment>
<dbReference type="PROSITE" id="PS50811">
    <property type="entry name" value="WRKY"/>
    <property type="match status" value="1"/>
</dbReference>
<feature type="region of interest" description="Disordered" evidence="11">
    <location>
        <begin position="140"/>
        <end position="186"/>
    </location>
</feature>
<dbReference type="Pfam" id="PF00931">
    <property type="entry name" value="NB-ARC"/>
    <property type="match status" value="1"/>
</dbReference>
<feature type="region of interest" description="Disordered" evidence="11">
    <location>
        <begin position="549"/>
        <end position="578"/>
    </location>
</feature>
<proteinExistence type="inferred from homology"/>
<evidence type="ECO:0000256" key="3">
    <source>
        <dbReference type="ARBA" id="ARBA00022614"/>
    </source>
</evidence>
<dbReference type="GO" id="GO:0042542">
    <property type="term" value="P:response to hydrogen peroxide"/>
    <property type="evidence" value="ECO:0007669"/>
    <property type="project" value="UniProtKB-ARBA"/>
</dbReference>
<dbReference type="GO" id="GO:0043531">
    <property type="term" value="F:ADP binding"/>
    <property type="evidence" value="ECO:0007669"/>
    <property type="project" value="InterPro"/>
</dbReference>
<dbReference type="SUPFAM" id="SSF118290">
    <property type="entry name" value="WRKY DNA-binding domain"/>
    <property type="match status" value="1"/>
</dbReference>
<dbReference type="GO" id="GO:0009751">
    <property type="term" value="P:response to salicylic acid"/>
    <property type="evidence" value="ECO:0007669"/>
    <property type="project" value="UniProtKB-ARBA"/>
</dbReference>
<dbReference type="Pfam" id="PF03106">
    <property type="entry name" value="WRKY"/>
    <property type="match status" value="1"/>
</dbReference>
<keyword evidence="5" id="KW-0611">Plant defense</keyword>
<keyword evidence="7" id="KW-0238">DNA-binding</keyword>
<dbReference type="Gramene" id="rna-gnl|WGS:JABURB|Cocit.L1498.1">
    <property type="protein sequence ID" value="cds-KAF7848859.1"/>
    <property type="gene ID" value="gene-BT93_L1498"/>
</dbReference>
<feature type="region of interest" description="Disordered" evidence="11">
    <location>
        <begin position="612"/>
        <end position="636"/>
    </location>
</feature>
<dbReference type="Gene3D" id="2.20.25.80">
    <property type="entry name" value="WRKY domain"/>
    <property type="match status" value="1"/>
</dbReference>
<keyword evidence="6" id="KW-0805">Transcription regulation</keyword>
<evidence type="ECO:0000313" key="14">
    <source>
        <dbReference type="Proteomes" id="UP000806378"/>
    </source>
</evidence>
<name>A0A8T0CS04_CORYI</name>
<feature type="compositionally biased region" description="Low complexity" evidence="11">
    <location>
        <begin position="146"/>
        <end position="162"/>
    </location>
</feature>
<dbReference type="PANTHER" id="PTHR33463">
    <property type="entry name" value="NB-ARC DOMAIN-CONTAINING PROTEIN-RELATED"/>
    <property type="match status" value="1"/>
</dbReference>
<dbReference type="InterPro" id="IPR050905">
    <property type="entry name" value="Plant_NBS-LRR"/>
</dbReference>
<dbReference type="Gene3D" id="3.80.10.10">
    <property type="entry name" value="Ribonuclease Inhibitor"/>
    <property type="match status" value="2"/>
</dbReference>
<organism evidence="13 14">
    <name type="scientific">Corymbia citriodora subsp. variegata</name>
    <dbReference type="NCBI Taxonomy" id="360336"/>
    <lineage>
        <taxon>Eukaryota</taxon>
        <taxon>Viridiplantae</taxon>
        <taxon>Streptophyta</taxon>
        <taxon>Embryophyta</taxon>
        <taxon>Tracheophyta</taxon>
        <taxon>Spermatophyta</taxon>
        <taxon>Magnoliopsida</taxon>
        <taxon>eudicotyledons</taxon>
        <taxon>Gunneridae</taxon>
        <taxon>Pentapetalae</taxon>
        <taxon>rosids</taxon>
        <taxon>malvids</taxon>
        <taxon>Myrtales</taxon>
        <taxon>Myrtaceae</taxon>
        <taxon>Myrtoideae</taxon>
        <taxon>Eucalypteae</taxon>
        <taxon>Corymbia</taxon>
    </lineage>
</organism>
<evidence type="ECO:0000256" key="6">
    <source>
        <dbReference type="ARBA" id="ARBA00023015"/>
    </source>
</evidence>
<dbReference type="FunFam" id="2.20.25.80:FF:000009">
    <property type="entry name" value="WRKY transcription factor 53"/>
    <property type="match status" value="1"/>
</dbReference>
<dbReference type="SUPFAM" id="SSF52540">
    <property type="entry name" value="P-loop containing nucleoside triphosphate hydrolases"/>
    <property type="match status" value="1"/>
</dbReference>
<dbReference type="EMBL" id="MU089953">
    <property type="protein sequence ID" value="KAF7848859.1"/>
    <property type="molecule type" value="Genomic_DNA"/>
</dbReference>
<gene>
    <name evidence="13" type="ORF">BT93_L1498</name>
</gene>
<dbReference type="InterPro" id="IPR032675">
    <property type="entry name" value="LRR_dom_sf"/>
</dbReference>
<dbReference type="InterPro" id="IPR001611">
    <property type="entry name" value="Leu-rich_rpt"/>
</dbReference>
<feature type="compositionally biased region" description="Basic and acidic residues" evidence="11">
    <location>
        <begin position="549"/>
        <end position="562"/>
    </location>
</feature>
<evidence type="ECO:0000313" key="13">
    <source>
        <dbReference type="EMBL" id="KAF7848859.1"/>
    </source>
</evidence>
<comment type="caution">
    <text evidence="13">The sequence shown here is derived from an EMBL/GenBank/DDBJ whole genome shotgun (WGS) entry which is preliminary data.</text>
</comment>
<evidence type="ECO:0000256" key="10">
    <source>
        <dbReference type="ARBA" id="ARBA00060850"/>
    </source>
</evidence>
<sequence>MSSTERRLEMPELDMIDLIEQIRERRLGVKISDQSTQYKNARVQATTIDCGSGEHEKMAEEITIFPSPGGSPMSGGGSYNWEKMELQNELTEGRELAKQLQLHLAVSSPSSSSHHQTREMLFQRLLASYDKALSLIKTERPVGGCPRQLSESPPSLSRSPMSGGDSDPDLNDGSTPGKRKTMPRSTDLVRVALASNLDAPLDDGYSWRKYGQKEILGAKYPRVYYRCTHRNVKGCWATKQVQRSDDDPTVFEITYRGSHTCNPHPTAVAPSSPPPENQTDCNASSIDAAPLQIIQPQPQQNITQSQDIAFDFRGGLTVMTPNLDSNNDDHDLSSSMFDFPPTSHNISSITRNSSNLSCTSHFVSLSTSGTNCFSVSPAGLDSFQVGTPESELTMAVSAGTSGNDSQATRHLPEVKIVYHESKSDNNEMERLFEETSISDQPVASSVDTSISLGSGLCSRAAEHQKELKPFFGIDLLHTRAGSVMNEGSVLSDLKEEENATVSSEVEKLEAMQKQRTESDFGPMQKIQDVETELFPQLVKKDANPHAALEKVHSYSSHSESEVGSHCSESESEDTDKKMKIGASPEYHKRETSESAVLQMQNTVEPEVEPFSLEVDEDTASDEVHSYSSEQESEDDSYCSVLEYEVGDKKVRIEASPEYNDITHIPKMRRESSPHAILDDANPSIDMLGSSGKQEGRPSEGWGAINYDSIVDHLIESIEKSNIEKIGIYGRNEVGKAIVIEALKESAILRNLFDRVICVTVPLNRDMEKVQKEIAGQISSDLTEANAVDMPHSMVNALEGLKFLLILVGINQHMKLGTLKILDSTPPVGSKIVFVAGSGQLCDEIEVDKKICLDDLLLCELFCQIVGEVVYHPKKVLAREIVRMCRHCSHAVILVARALQNVDDILIWKSALERLAVQPASHDTSIEALMVNALRLSIDQLEDDKTRRCLKNLALCSNYHEIASAIGLWVRDGIVDTHDEGQKVLKSLVNANLLEIDEDGQFVKFQNQDHDILVNLIFQIEENRVFLMRGGLDLTEPPEVEEWESAKEICLMYTRISELPKEPRCPSLLSLYLQRNYKLRKLSSSFFNQMPALEVLNLSRTRIRCLPESISQLVNLKRLFLNDCDLLRSISPAIGRLKLLEVFDLEGTKITNLPKEIECLINLTCLGISISGIEPLNDSKTVIPHGVISSLLHLEELNLNVDVEAEWWDTCAEGVVSEVCDLKRLSTFKFSFPTLELLRQFNQLRNSMEHPSLAQFRLCVGNHANRIMNRLPSDIEFELEQCNRYLRYTNGDGVFTDIEDILQQLDAFFLERHANLKKLSELGINSMDQLKWCVLGECNELEVLVDASDILHQEALTESHYKSICLESLEFLYVYYMRNLRNIWKGSVQKGCLSSLKLLTLCKCPELTVIFSCEMLDNLNNLEEVTVEDCPAIKSLISCQTSTGKVDETSYFLPILKKLSLHYVPKLSSISCGLRIAPRVERLSFYDCPSLKSLSTDEVSSEHLKKIRGERSWWKDLEWRGRKPDHMDEIFVPIDACDIP</sequence>
<dbReference type="Pfam" id="PF23247">
    <property type="entry name" value="LRR_RPS2"/>
    <property type="match status" value="1"/>
</dbReference>
<keyword evidence="8" id="KW-0804">Transcription</keyword>
<evidence type="ECO:0000256" key="1">
    <source>
        <dbReference type="ARBA" id="ARBA00004123"/>
    </source>
</evidence>
<comment type="similarity">
    <text evidence="2">Belongs to the disease resistance NB-LRR family.</text>
</comment>
<feature type="region of interest" description="Disordered" evidence="11">
    <location>
        <begin position="676"/>
        <end position="699"/>
    </location>
</feature>
<dbReference type="Proteomes" id="UP000806378">
    <property type="component" value="Unassembled WGS sequence"/>
</dbReference>
<dbReference type="InterPro" id="IPR036576">
    <property type="entry name" value="WRKY_dom_sf"/>
</dbReference>
<dbReference type="GO" id="GO:0010193">
    <property type="term" value="P:response to ozone"/>
    <property type="evidence" value="ECO:0007669"/>
    <property type="project" value="UniProtKB-ARBA"/>
</dbReference>
<dbReference type="GO" id="GO:0010150">
    <property type="term" value="P:leaf senescence"/>
    <property type="evidence" value="ECO:0007669"/>
    <property type="project" value="UniProtKB-ARBA"/>
</dbReference>
<comment type="subcellular location">
    <subcellularLocation>
        <location evidence="1">Nucleus</location>
    </subcellularLocation>
</comment>
<dbReference type="GO" id="GO:0003700">
    <property type="term" value="F:DNA-binding transcription factor activity"/>
    <property type="evidence" value="ECO:0007669"/>
    <property type="project" value="InterPro"/>
</dbReference>
<reference evidence="13" key="1">
    <citation type="submission" date="2020-05" db="EMBL/GenBank/DDBJ databases">
        <title>WGS assembly of Corymbia citriodora subspecies variegata.</title>
        <authorList>
            <person name="Barry K."/>
            <person name="Hundley H."/>
            <person name="Shu S."/>
            <person name="Jenkins J."/>
            <person name="Grimwood J."/>
            <person name="Baten A."/>
        </authorList>
    </citation>
    <scope>NUCLEOTIDE SEQUENCE</scope>
    <source>
        <strain evidence="13">CV2-018</strain>
    </source>
</reference>
<dbReference type="Pfam" id="PF13855">
    <property type="entry name" value="LRR_8"/>
    <property type="match status" value="1"/>
</dbReference>
<dbReference type="InterPro" id="IPR027417">
    <property type="entry name" value="P-loop_NTPase"/>
</dbReference>
<evidence type="ECO:0000256" key="4">
    <source>
        <dbReference type="ARBA" id="ARBA00022737"/>
    </source>
</evidence>
<evidence type="ECO:0000256" key="11">
    <source>
        <dbReference type="SAM" id="MobiDB-lite"/>
    </source>
</evidence>
<feature type="domain" description="WRKY" evidence="12">
    <location>
        <begin position="196"/>
        <end position="259"/>
    </location>
</feature>
<evidence type="ECO:0000256" key="8">
    <source>
        <dbReference type="ARBA" id="ARBA00023163"/>
    </source>
</evidence>
<evidence type="ECO:0000256" key="9">
    <source>
        <dbReference type="ARBA" id="ARBA00023242"/>
    </source>
</evidence>
<evidence type="ECO:0000259" key="12">
    <source>
        <dbReference type="PROSITE" id="PS50811"/>
    </source>
</evidence>
<protein>
    <recommendedName>
        <fullName evidence="12">WRKY domain-containing protein</fullName>
    </recommendedName>
</protein>